<reference evidence="12" key="2">
    <citation type="journal article" date="2021" name="PeerJ">
        <title>Extensive microbial diversity within the chicken gut microbiome revealed by metagenomics and culture.</title>
        <authorList>
            <person name="Gilroy R."/>
            <person name="Ravi A."/>
            <person name="Getino M."/>
            <person name="Pursley I."/>
            <person name="Horton D.L."/>
            <person name="Alikhan N.F."/>
            <person name="Baker D."/>
            <person name="Gharbi K."/>
            <person name="Hall N."/>
            <person name="Watson M."/>
            <person name="Adriaenssens E.M."/>
            <person name="Foster-Nyarko E."/>
            <person name="Jarju S."/>
            <person name="Secka A."/>
            <person name="Antonio M."/>
            <person name="Oren A."/>
            <person name="Chaudhuri R.R."/>
            <person name="La Ragione R."/>
            <person name="Hildebrand F."/>
            <person name="Pallen M.J."/>
        </authorList>
    </citation>
    <scope>NUCLEOTIDE SEQUENCE</scope>
    <source>
        <strain evidence="12">ChiHile30-977</strain>
    </source>
</reference>
<dbReference type="GO" id="GO:0005829">
    <property type="term" value="C:cytosol"/>
    <property type="evidence" value="ECO:0007669"/>
    <property type="project" value="TreeGrafter"/>
</dbReference>
<dbReference type="AlphaFoldDB" id="A0A9D1CJ77"/>
<accession>A0A9D1CJ77</accession>
<dbReference type="PANTHER" id="PTHR11649">
    <property type="entry name" value="MSS1/TRME-RELATED GTP-BINDING PROTEIN"/>
    <property type="match status" value="1"/>
</dbReference>
<comment type="caution">
    <text evidence="12">The sequence shown here is derived from an EMBL/GenBank/DDBJ whole genome shotgun (WGS) entry which is preliminary data.</text>
</comment>
<keyword evidence="4" id="KW-0479">Metal-binding</keyword>
<keyword evidence="5 10" id="KW-0547">Nucleotide-binding</keyword>
<dbReference type="EMBL" id="DVFI01000089">
    <property type="protein sequence ID" value="HIQ63108.1"/>
    <property type="molecule type" value="Genomic_DNA"/>
</dbReference>
<evidence type="ECO:0000256" key="1">
    <source>
        <dbReference type="ARBA" id="ARBA00001946"/>
    </source>
</evidence>
<dbReference type="GO" id="GO:0046872">
    <property type="term" value="F:metal ion binding"/>
    <property type="evidence" value="ECO:0007669"/>
    <property type="project" value="UniProtKB-KW"/>
</dbReference>
<keyword evidence="7 10" id="KW-0342">GTP-binding</keyword>
<evidence type="ECO:0000256" key="10">
    <source>
        <dbReference type="HAMAP-Rule" id="MF_00321"/>
    </source>
</evidence>
<keyword evidence="3 10" id="KW-0132">Cell division</keyword>
<dbReference type="PROSITE" id="PS51706">
    <property type="entry name" value="G_ENGB"/>
    <property type="match status" value="1"/>
</dbReference>
<dbReference type="NCBIfam" id="TIGR03598">
    <property type="entry name" value="GTPase_YsxC"/>
    <property type="match status" value="1"/>
</dbReference>
<evidence type="ECO:0000256" key="3">
    <source>
        <dbReference type="ARBA" id="ARBA00022618"/>
    </source>
</evidence>
<dbReference type="PANTHER" id="PTHR11649:SF13">
    <property type="entry name" value="ENGB-TYPE G DOMAIN-CONTAINING PROTEIN"/>
    <property type="match status" value="1"/>
</dbReference>
<evidence type="ECO:0000313" key="12">
    <source>
        <dbReference type="EMBL" id="HIQ63108.1"/>
    </source>
</evidence>
<proteinExistence type="inferred from homology"/>
<evidence type="ECO:0000256" key="6">
    <source>
        <dbReference type="ARBA" id="ARBA00022842"/>
    </source>
</evidence>
<name>A0A9D1CJ77_9FIRM</name>
<evidence type="ECO:0000313" key="13">
    <source>
        <dbReference type="Proteomes" id="UP000886819"/>
    </source>
</evidence>
<dbReference type="InterPro" id="IPR027417">
    <property type="entry name" value="P-loop_NTPase"/>
</dbReference>
<evidence type="ECO:0000256" key="2">
    <source>
        <dbReference type="ARBA" id="ARBA00009638"/>
    </source>
</evidence>
<evidence type="ECO:0000256" key="9">
    <source>
        <dbReference type="ARBA" id="ARBA00023306"/>
    </source>
</evidence>
<dbReference type="InterPro" id="IPR030393">
    <property type="entry name" value="G_ENGB_dom"/>
</dbReference>
<evidence type="ECO:0000256" key="8">
    <source>
        <dbReference type="ARBA" id="ARBA00023210"/>
    </source>
</evidence>
<comment type="function">
    <text evidence="10">Necessary for normal cell division and for the maintenance of normal septation.</text>
</comment>
<protein>
    <recommendedName>
        <fullName evidence="10">Probable GTP-binding protein EngB</fullName>
    </recommendedName>
</protein>
<dbReference type="InterPro" id="IPR006073">
    <property type="entry name" value="GTP-bd"/>
</dbReference>
<sequence length="200" mass="21906">MEIKRAHFVVSLAQYGPYEGVGLPEIAIAGKSNVGKSSMINRVCTRGRLAKVSGTPGKTRLLNVFRINDDFHLVDLPGYGFARVSKAEQRRWAGMMEGYFAGSSLLCHVLHLVDIRHEPTAEDREMNAFLRASGLPFSVVATKADKISRGARMKHIAAICRALQVQPWEVIPFSSEDGTGRDAVLALFDRVLAPPEAAES</sequence>
<dbReference type="InterPro" id="IPR019987">
    <property type="entry name" value="GTP-bd_ribosome_bio_YsxC"/>
</dbReference>
<keyword evidence="8 10" id="KW-0717">Septation</keyword>
<feature type="domain" description="EngB-type G" evidence="11">
    <location>
        <begin position="22"/>
        <end position="194"/>
    </location>
</feature>
<dbReference type="SUPFAM" id="SSF52540">
    <property type="entry name" value="P-loop containing nucleoside triphosphate hydrolases"/>
    <property type="match status" value="1"/>
</dbReference>
<evidence type="ECO:0000256" key="7">
    <source>
        <dbReference type="ARBA" id="ARBA00023134"/>
    </source>
</evidence>
<dbReference type="GO" id="GO:0005525">
    <property type="term" value="F:GTP binding"/>
    <property type="evidence" value="ECO:0007669"/>
    <property type="project" value="UniProtKB-UniRule"/>
</dbReference>
<dbReference type="CDD" id="cd01876">
    <property type="entry name" value="YihA_EngB"/>
    <property type="match status" value="1"/>
</dbReference>
<evidence type="ECO:0000256" key="5">
    <source>
        <dbReference type="ARBA" id="ARBA00022741"/>
    </source>
</evidence>
<dbReference type="HAMAP" id="MF_00321">
    <property type="entry name" value="GTPase_EngB"/>
    <property type="match status" value="1"/>
</dbReference>
<gene>
    <name evidence="10" type="primary">engB</name>
    <name evidence="12" type="ORF">IAA66_05915</name>
</gene>
<evidence type="ECO:0000256" key="4">
    <source>
        <dbReference type="ARBA" id="ARBA00022723"/>
    </source>
</evidence>
<organism evidence="12 13">
    <name type="scientific">Candidatus Avichristensenella intestinipullorum</name>
    <dbReference type="NCBI Taxonomy" id="2840693"/>
    <lineage>
        <taxon>Bacteria</taxon>
        <taxon>Bacillati</taxon>
        <taxon>Bacillota</taxon>
        <taxon>Clostridia</taxon>
        <taxon>Candidatus Avichristensenella</taxon>
    </lineage>
</organism>
<evidence type="ECO:0000259" key="11">
    <source>
        <dbReference type="PROSITE" id="PS51706"/>
    </source>
</evidence>
<dbReference type="Gene3D" id="3.40.50.300">
    <property type="entry name" value="P-loop containing nucleotide triphosphate hydrolases"/>
    <property type="match status" value="1"/>
</dbReference>
<comment type="similarity">
    <text evidence="2 10">Belongs to the TRAFAC class TrmE-Era-EngA-EngB-Septin-like GTPase superfamily. EngB GTPase family.</text>
</comment>
<comment type="cofactor">
    <cofactor evidence="1">
        <name>Mg(2+)</name>
        <dbReference type="ChEBI" id="CHEBI:18420"/>
    </cofactor>
</comment>
<reference evidence="12" key="1">
    <citation type="submission" date="2020-10" db="EMBL/GenBank/DDBJ databases">
        <authorList>
            <person name="Gilroy R."/>
        </authorList>
    </citation>
    <scope>NUCLEOTIDE SEQUENCE</scope>
    <source>
        <strain evidence="12">ChiHile30-977</strain>
    </source>
</reference>
<dbReference type="Proteomes" id="UP000886819">
    <property type="component" value="Unassembled WGS sequence"/>
</dbReference>
<dbReference type="Pfam" id="PF01926">
    <property type="entry name" value="MMR_HSR1"/>
    <property type="match status" value="1"/>
</dbReference>
<dbReference type="GO" id="GO:0000917">
    <property type="term" value="P:division septum assembly"/>
    <property type="evidence" value="ECO:0007669"/>
    <property type="project" value="UniProtKB-KW"/>
</dbReference>
<keyword evidence="9 10" id="KW-0131">Cell cycle</keyword>
<keyword evidence="6" id="KW-0460">Magnesium</keyword>